<evidence type="ECO:0000313" key="4">
    <source>
        <dbReference type="Proteomes" id="UP000717328"/>
    </source>
</evidence>
<proteinExistence type="predicted"/>
<dbReference type="InterPro" id="IPR001283">
    <property type="entry name" value="CRISP-related"/>
</dbReference>
<dbReference type="Proteomes" id="UP000717328">
    <property type="component" value="Unassembled WGS sequence"/>
</dbReference>
<keyword evidence="1" id="KW-0732">Signal</keyword>
<sequence length="174" mass="18779">MLFAHLLSFLSLSVLFSAAHALPTVPIPSLLSTRGTPAEISTFLFAHNSIRSAHNASDLTWSPDLAEKAELWADNCLFQRTEGLLSDAPYGELHAAATGPFPIPTAISQFTQDQAEYDPAQPTYTHWTQIVWKATTQVGCARSQCVNLLGPTTGVATYYVCLYDPAGNIIGQAP</sequence>
<gene>
    <name evidence="3" type="ORF">H0H81_011585</name>
</gene>
<accession>A0A9P7GWD2</accession>
<evidence type="ECO:0000259" key="2">
    <source>
        <dbReference type="SMART" id="SM00198"/>
    </source>
</evidence>
<dbReference type="OrthoDB" id="337038at2759"/>
<keyword evidence="4" id="KW-1185">Reference proteome</keyword>
<feature type="domain" description="SCP" evidence="2">
    <location>
        <begin position="38"/>
        <end position="171"/>
    </location>
</feature>
<dbReference type="InterPro" id="IPR035940">
    <property type="entry name" value="CAP_sf"/>
</dbReference>
<dbReference type="SUPFAM" id="SSF55797">
    <property type="entry name" value="PR-1-like"/>
    <property type="match status" value="1"/>
</dbReference>
<dbReference type="PRINTS" id="PR00837">
    <property type="entry name" value="V5TPXLIKE"/>
</dbReference>
<dbReference type="Pfam" id="PF00188">
    <property type="entry name" value="CAP"/>
    <property type="match status" value="1"/>
</dbReference>
<evidence type="ECO:0000256" key="1">
    <source>
        <dbReference type="SAM" id="SignalP"/>
    </source>
</evidence>
<dbReference type="EMBL" id="JABCKI010000004">
    <property type="protein sequence ID" value="KAG5654610.1"/>
    <property type="molecule type" value="Genomic_DNA"/>
</dbReference>
<dbReference type="PANTHER" id="PTHR10334">
    <property type="entry name" value="CYSTEINE-RICH SECRETORY PROTEIN-RELATED"/>
    <property type="match status" value="1"/>
</dbReference>
<feature type="signal peptide" evidence="1">
    <location>
        <begin position="1"/>
        <end position="21"/>
    </location>
</feature>
<comment type="caution">
    <text evidence="3">The sequence shown here is derived from an EMBL/GenBank/DDBJ whole genome shotgun (WGS) entry which is preliminary data.</text>
</comment>
<reference evidence="3" key="1">
    <citation type="submission" date="2021-02" db="EMBL/GenBank/DDBJ databases">
        <authorList>
            <person name="Nieuwenhuis M."/>
            <person name="Van De Peppel L.J.J."/>
        </authorList>
    </citation>
    <scope>NUCLEOTIDE SEQUENCE</scope>
    <source>
        <strain evidence="3">D49</strain>
    </source>
</reference>
<protein>
    <recommendedName>
        <fullName evidence="2">SCP domain-containing protein</fullName>
    </recommendedName>
</protein>
<evidence type="ECO:0000313" key="3">
    <source>
        <dbReference type="EMBL" id="KAG5654610.1"/>
    </source>
</evidence>
<organism evidence="3 4">
    <name type="scientific">Sphagnurus paluster</name>
    <dbReference type="NCBI Taxonomy" id="117069"/>
    <lineage>
        <taxon>Eukaryota</taxon>
        <taxon>Fungi</taxon>
        <taxon>Dikarya</taxon>
        <taxon>Basidiomycota</taxon>
        <taxon>Agaricomycotina</taxon>
        <taxon>Agaricomycetes</taxon>
        <taxon>Agaricomycetidae</taxon>
        <taxon>Agaricales</taxon>
        <taxon>Tricholomatineae</taxon>
        <taxon>Lyophyllaceae</taxon>
        <taxon>Sphagnurus</taxon>
    </lineage>
</organism>
<reference evidence="3" key="2">
    <citation type="submission" date="2021-10" db="EMBL/GenBank/DDBJ databases">
        <title>Phylogenomics reveals ancestral predisposition of the termite-cultivated fungus Termitomyces towards a domesticated lifestyle.</title>
        <authorList>
            <person name="Auxier B."/>
            <person name="Grum-Grzhimaylo A."/>
            <person name="Cardenas M.E."/>
            <person name="Lodge J.D."/>
            <person name="Laessoe T."/>
            <person name="Pedersen O."/>
            <person name="Smith M.E."/>
            <person name="Kuyper T.W."/>
            <person name="Franco-Molano E.A."/>
            <person name="Baroni T.J."/>
            <person name="Aanen D.K."/>
        </authorList>
    </citation>
    <scope>NUCLEOTIDE SEQUENCE</scope>
    <source>
        <strain evidence="3">D49</strain>
    </source>
</reference>
<feature type="chain" id="PRO_5040204350" description="SCP domain-containing protein" evidence="1">
    <location>
        <begin position="22"/>
        <end position="174"/>
    </location>
</feature>
<name>A0A9P7GWD2_9AGAR</name>
<dbReference type="InterPro" id="IPR014044">
    <property type="entry name" value="CAP_dom"/>
</dbReference>
<dbReference type="AlphaFoldDB" id="A0A9P7GWD2"/>
<dbReference type="Gene3D" id="3.40.33.10">
    <property type="entry name" value="CAP"/>
    <property type="match status" value="1"/>
</dbReference>
<dbReference type="SMART" id="SM00198">
    <property type="entry name" value="SCP"/>
    <property type="match status" value="1"/>
</dbReference>